<reference evidence="2" key="2">
    <citation type="journal article" date="2017" name="Genome Announc.">
        <title>Draft genome sequence of Paludibacter jiangxiensis NM7(T), a propionate-producing fermentative bacterium.</title>
        <authorList>
            <person name="Qiu Y.-L."/>
            <person name="Tourlousse D.M."/>
            <person name="Matsuura N."/>
            <person name="Ohashi A."/>
            <person name="Sekiguchi Y."/>
        </authorList>
    </citation>
    <scope>NUCLEOTIDE SEQUENCE [LARGE SCALE GENOMIC DNA]</scope>
    <source>
        <strain evidence="2">NM7</strain>
    </source>
</reference>
<dbReference type="AlphaFoldDB" id="A0A161LTL2"/>
<comment type="caution">
    <text evidence="1">The sequence shown here is derived from an EMBL/GenBank/DDBJ whole genome shotgun (WGS) entry which is preliminary data.</text>
</comment>
<sequence length="156" mass="18333">MKASSLKEIKTELDLLHPSQLKELCTRMAKFKKENKELLTYLLFESQDEDAYIKGVKEQMDEQFSEVKKGRVYEAKKQVRKILTFVNKQIKYSGSKRTEVELRIYFCQELKKTGITLSASTFLGNLYLRQYLNMQKALATLHEDLQFDYSEAIRSL</sequence>
<dbReference type="RefSeq" id="WP_068706340.1">
    <property type="nucleotide sequence ID" value="NZ_BDCR01000004.1"/>
</dbReference>
<evidence type="ECO:0000313" key="1">
    <source>
        <dbReference type="EMBL" id="GAT64340.1"/>
    </source>
</evidence>
<evidence type="ECO:0000313" key="2">
    <source>
        <dbReference type="Proteomes" id="UP000076586"/>
    </source>
</evidence>
<organism evidence="1 2">
    <name type="scientific">Paludibacter jiangxiensis</name>
    <dbReference type="NCBI Taxonomy" id="681398"/>
    <lineage>
        <taxon>Bacteria</taxon>
        <taxon>Pseudomonadati</taxon>
        <taxon>Bacteroidota</taxon>
        <taxon>Bacteroidia</taxon>
        <taxon>Bacteroidales</taxon>
        <taxon>Paludibacteraceae</taxon>
        <taxon>Paludibacter</taxon>
    </lineage>
</organism>
<keyword evidence="2" id="KW-1185">Reference proteome</keyword>
<dbReference type="EMBL" id="BDCR01000004">
    <property type="protein sequence ID" value="GAT64340.1"/>
    <property type="molecule type" value="Genomic_DNA"/>
</dbReference>
<name>A0A161LTL2_9BACT</name>
<reference evidence="2" key="1">
    <citation type="submission" date="2016-04" db="EMBL/GenBank/DDBJ databases">
        <title>Draft genome sequence of Paludibacter jiangxiensis strain NM7.</title>
        <authorList>
            <person name="Qiu Y."/>
            <person name="Matsuura N."/>
            <person name="Ohashi A."/>
            <person name="Tourlousse M.D."/>
            <person name="Sekiguchi Y."/>
        </authorList>
    </citation>
    <scope>NUCLEOTIDE SEQUENCE [LARGE SCALE GENOMIC DNA]</scope>
    <source>
        <strain evidence="2">NM7</strain>
    </source>
</reference>
<proteinExistence type="predicted"/>
<dbReference type="OrthoDB" id="978748at2"/>
<accession>A0A161LTL2</accession>
<dbReference type="STRING" id="681398.PJIAN_4890"/>
<gene>
    <name evidence="1" type="ORF">PJIAN_4890</name>
</gene>
<protein>
    <submittedName>
        <fullName evidence="1">Uncharacterized protein</fullName>
    </submittedName>
</protein>
<dbReference type="Proteomes" id="UP000076586">
    <property type="component" value="Unassembled WGS sequence"/>
</dbReference>